<dbReference type="Proteomes" id="UP000220353">
    <property type="component" value="Unassembled WGS sequence"/>
</dbReference>
<reference evidence="2 3" key="1">
    <citation type="submission" date="2017-09" db="EMBL/GenBank/DDBJ databases">
        <title>Comparative genomics of rhizobia isolated from Phaseolus vulgaris in China.</title>
        <authorList>
            <person name="Tong W."/>
        </authorList>
    </citation>
    <scope>NUCLEOTIDE SEQUENCE [LARGE SCALE GENOMIC DNA]</scope>
    <source>
        <strain evidence="2 3">PCH1</strain>
    </source>
</reference>
<dbReference type="RefSeq" id="WP_097586780.1">
    <property type="nucleotide sequence ID" value="NZ_NWTC01000005.1"/>
</dbReference>
<dbReference type="Pfam" id="PF10137">
    <property type="entry name" value="CAP12-PCTIR_TIR"/>
    <property type="match status" value="1"/>
</dbReference>
<dbReference type="GO" id="GO:0050135">
    <property type="term" value="F:NADP+ nucleosidase activity"/>
    <property type="evidence" value="ECO:0007669"/>
    <property type="project" value="InterPro"/>
</dbReference>
<accession>A0A2A6M220</accession>
<proteinExistence type="predicted"/>
<feature type="domain" description="CD-NTase-associated protein 12/Pycsar effector protein TIR" evidence="1">
    <location>
        <begin position="5"/>
        <end position="124"/>
    </location>
</feature>
<dbReference type="InterPro" id="IPR019302">
    <property type="entry name" value="CAP12/PCTIR_TIR_dom"/>
</dbReference>
<evidence type="ECO:0000313" key="3">
    <source>
        <dbReference type="Proteomes" id="UP000220353"/>
    </source>
</evidence>
<sequence>MANPRLFIGSASENLDVAYAVQEVLERDAEVTVWTQGIFDLSKYTLDALTETLDTVDFGLFVLSPNDVVTIRDETKRVARDNVIFELGLFIGRLGRERSFIFVPRGAEELHLPTDLLGITPALYEADRTDGNLVAALGPAGNKVRKALKALGPLRVTEEVLIAEAPTSADGLVPIEAREDCLALIEAWMGGRSVSENRAAIRYSDVDRVLNLAPGAAKAYIVEAATRWNYVPRRLGEDVVTFEDAPRGSSSRRSSWV</sequence>
<evidence type="ECO:0000259" key="1">
    <source>
        <dbReference type="Pfam" id="PF10137"/>
    </source>
</evidence>
<evidence type="ECO:0000313" key="2">
    <source>
        <dbReference type="EMBL" id="PDT48600.1"/>
    </source>
</evidence>
<gene>
    <name evidence="2" type="ORF">CO661_09085</name>
</gene>
<dbReference type="AlphaFoldDB" id="A0A2A6M220"/>
<comment type="caution">
    <text evidence="2">The sequence shown here is derived from an EMBL/GenBank/DDBJ whole genome shotgun (WGS) entry which is preliminary data.</text>
</comment>
<organism evidence="2 3">
    <name type="scientific">Rhizobium fredii</name>
    <name type="common">Sinorhizobium fredii</name>
    <dbReference type="NCBI Taxonomy" id="380"/>
    <lineage>
        <taxon>Bacteria</taxon>
        <taxon>Pseudomonadati</taxon>
        <taxon>Pseudomonadota</taxon>
        <taxon>Alphaproteobacteria</taxon>
        <taxon>Hyphomicrobiales</taxon>
        <taxon>Rhizobiaceae</taxon>
        <taxon>Sinorhizobium/Ensifer group</taxon>
        <taxon>Sinorhizobium</taxon>
    </lineage>
</organism>
<name>A0A2A6M220_RHIFR</name>
<dbReference type="EMBL" id="NWTC01000005">
    <property type="protein sequence ID" value="PDT48600.1"/>
    <property type="molecule type" value="Genomic_DNA"/>
</dbReference>
<protein>
    <recommendedName>
        <fullName evidence="1">CD-NTase-associated protein 12/Pycsar effector protein TIR domain-containing protein</fullName>
    </recommendedName>
</protein>